<name>A0AAW0TCN6_SCYPA</name>
<protein>
    <submittedName>
        <fullName evidence="3">Uncharacterized protein</fullName>
    </submittedName>
</protein>
<feature type="transmembrane region" description="Helical" evidence="2">
    <location>
        <begin position="236"/>
        <end position="258"/>
    </location>
</feature>
<dbReference type="AlphaFoldDB" id="A0AAW0TCN6"/>
<feature type="compositionally biased region" description="Basic and acidic residues" evidence="1">
    <location>
        <begin position="28"/>
        <end position="37"/>
    </location>
</feature>
<dbReference type="EMBL" id="JARAKH010000035">
    <property type="protein sequence ID" value="KAK8384217.1"/>
    <property type="molecule type" value="Genomic_DNA"/>
</dbReference>
<feature type="compositionally biased region" description="Basic residues" evidence="1">
    <location>
        <begin position="200"/>
        <end position="215"/>
    </location>
</feature>
<comment type="caution">
    <text evidence="3">The sequence shown here is derived from an EMBL/GenBank/DDBJ whole genome shotgun (WGS) entry which is preliminary data.</text>
</comment>
<sequence>MVSIKMSESKEEAVCNNTHNHRQQLLHHQQELERDLEAGSCDGGDDDEEEQLRLDEGTGEDDDEVFDGEVGEEGSSSKKTQAIPPLYRNIEEGCTALGCYSAIATTIVMILGIVALLMYSSPANVYGKKLVFPNSTASMNITQLDEEEEELTMIEMEMKELRREIVSGEFDVEAGQSTSGSQASGHLAELHSQLGDRRTSYKHSRHSSRHSRRGRKEQPPPLRLGEGKLTGPMRFITCYASAFTFVVMTAIIVGLLLISPPFNVQPAILPEATIHKDRLGRLGFYNTSAGNGTVAVDGVSGGGGSGVATVVSAVVLEAVSGDEGV</sequence>
<feature type="region of interest" description="Disordered" evidence="1">
    <location>
        <begin position="193"/>
        <end position="227"/>
    </location>
</feature>
<organism evidence="3 4">
    <name type="scientific">Scylla paramamosain</name>
    <name type="common">Mud crab</name>
    <dbReference type="NCBI Taxonomy" id="85552"/>
    <lineage>
        <taxon>Eukaryota</taxon>
        <taxon>Metazoa</taxon>
        <taxon>Ecdysozoa</taxon>
        <taxon>Arthropoda</taxon>
        <taxon>Crustacea</taxon>
        <taxon>Multicrustacea</taxon>
        <taxon>Malacostraca</taxon>
        <taxon>Eumalacostraca</taxon>
        <taxon>Eucarida</taxon>
        <taxon>Decapoda</taxon>
        <taxon>Pleocyemata</taxon>
        <taxon>Brachyura</taxon>
        <taxon>Eubrachyura</taxon>
        <taxon>Portunoidea</taxon>
        <taxon>Portunidae</taxon>
        <taxon>Portuninae</taxon>
        <taxon>Scylla</taxon>
    </lineage>
</organism>
<evidence type="ECO:0000313" key="4">
    <source>
        <dbReference type="Proteomes" id="UP001487740"/>
    </source>
</evidence>
<keyword evidence="2" id="KW-0472">Membrane</keyword>
<accession>A0AAW0TCN6</accession>
<evidence type="ECO:0000313" key="3">
    <source>
        <dbReference type="EMBL" id="KAK8384217.1"/>
    </source>
</evidence>
<gene>
    <name evidence="3" type="ORF">O3P69_009155</name>
</gene>
<feature type="compositionally biased region" description="Acidic residues" evidence="1">
    <location>
        <begin position="57"/>
        <end position="72"/>
    </location>
</feature>
<proteinExistence type="predicted"/>
<keyword evidence="2" id="KW-0812">Transmembrane</keyword>
<keyword evidence="2" id="KW-1133">Transmembrane helix</keyword>
<feature type="transmembrane region" description="Helical" evidence="2">
    <location>
        <begin position="100"/>
        <end position="119"/>
    </location>
</feature>
<evidence type="ECO:0000256" key="2">
    <source>
        <dbReference type="SAM" id="Phobius"/>
    </source>
</evidence>
<feature type="region of interest" description="Disordered" evidence="1">
    <location>
        <begin position="22"/>
        <end position="80"/>
    </location>
</feature>
<keyword evidence="4" id="KW-1185">Reference proteome</keyword>
<dbReference type="Proteomes" id="UP001487740">
    <property type="component" value="Unassembled WGS sequence"/>
</dbReference>
<evidence type="ECO:0000256" key="1">
    <source>
        <dbReference type="SAM" id="MobiDB-lite"/>
    </source>
</evidence>
<reference evidence="3 4" key="1">
    <citation type="submission" date="2023-03" db="EMBL/GenBank/DDBJ databases">
        <title>High-quality genome of Scylla paramamosain provides insights in environmental adaptation.</title>
        <authorList>
            <person name="Zhang L."/>
        </authorList>
    </citation>
    <scope>NUCLEOTIDE SEQUENCE [LARGE SCALE GENOMIC DNA]</scope>
    <source>
        <strain evidence="3">LZ_2023a</strain>
        <tissue evidence="3">Muscle</tissue>
    </source>
</reference>